<dbReference type="GO" id="GO:0005886">
    <property type="term" value="C:plasma membrane"/>
    <property type="evidence" value="ECO:0007669"/>
    <property type="project" value="TreeGrafter"/>
</dbReference>
<evidence type="ECO:0000259" key="7">
    <source>
        <dbReference type="Pfam" id="PF03918"/>
    </source>
</evidence>
<sequence>MILIIIVYFLLVNSEPLFAVEPNEMLDDPILEASARIISANVRCPVCQNQSIDDSDSELAHDLRLLIRERLMAGESAEQVFEFLVDRYGQFILLKPPKKVSTLLLWYGPAGLFSLGVVILIFSFSRRQKSVAPVPLTAEERIRLVAFLGKHEHTRR</sequence>
<dbReference type="PATRIC" id="fig|1401328.3.peg.292"/>
<organism evidence="8 9">
    <name type="scientific">Candidatus Endolissoclinum faulkneri L5</name>
    <dbReference type="NCBI Taxonomy" id="1401328"/>
    <lineage>
        <taxon>Bacteria</taxon>
        <taxon>Pseudomonadati</taxon>
        <taxon>Pseudomonadota</taxon>
        <taxon>Alphaproteobacteria</taxon>
        <taxon>Rhodospirillales</taxon>
        <taxon>Rhodospirillaceae</taxon>
        <taxon>Candidatus Endolissoclinum</taxon>
    </lineage>
</organism>
<dbReference type="InterPro" id="IPR005616">
    <property type="entry name" value="CcmH/CycL/Ccl2/NrfF_N"/>
</dbReference>
<dbReference type="GO" id="GO:0046872">
    <property type="term" value="F:metal ion binding"/>
    <property type="evidence" value="ECO:0007669"/>
    <property type="project" value="UniProtKB-KW"/>
</dbReference>
<keyword evidence="9" id="KW-1185">Reference proteome</keyword>
<name>V9TV04_9PROT</name>
<dbReference type="KEGG" id="efk:P856_301"/>
<feature type="transmembrane region" description="Helical" evidence="6">
    <location>
        <begin position="104"/>
        <end position="124"/>
    </location>
</feature>
<proteinExistence type="inferred from homology"/>
<evidence type="ECO:0000256" key="2">
    <source>
        <dbReference type="ARBA" id="ARBA00022617"/>
    </source>
</evidence>
<evidence type="ECO:0000256" key="1">
    <source>
        <dbReference type="ARBA" id="ARBA00010342"/>
    </source>
</evidence>
<dbReference type="STRING" id="1401328.P856_301"/>
<evidence type="ECO:0000256" key="5">
    <source>
        <dbReference type="ARBA" id="ARBA00023004"/>
    </source>
</evidence>
<keyword evidence="6" id="KW-0472">Membrane</keyword>
<dbReference type="InterPro" id="IPR038297">
    <property type="entry name" value="CcmH/CycL/NrfF/Ccl2_sf"/>
</dbReference>
<dbReference type="AlphaFoldDB" id="V9TV04"/>
<dbReference type="Pfam" id="PF03918">
    <property type="entry name" value="CcmH"/>
    <property type="match status" value="1"/>
</dbReference>
<keyword evidence="4 6" id="KW-0732">Signal</keyword>
<evidence type="ECO:0000256" key="3">
    <source>
        <dbReference type="ARBA" id="ARBA00022723"/>
    </source>
</evidence>
<dbReference type="HOGENOM" id="CLU_107187_2_0_5"/>
<evidence type="ECO:0000313" key="8">
    <source>
        <dbReference type="EMBL" id="AHC73528.1"/>
    </source>
</evidence>
<dbReference type="CDD" id="cd16378">
    <property type="entry name" value="CcmH_N"/>
    <property type="match status" value="1"/>
</dbReference>
<evidence type="ECO:0000256" key="6">
    <source>
        <dbReference type="RuleBase" id="RU364112"/>
    </source>
</evidence>
<accession>V9TV04</accession>
<dbReference type="Proteomes" id="UP000018700">
    <property type="component" value="Chromosome"/>
</dbReference>
<keyword evidence="2 6" id="KW-0349">Heme</keyword>
<evidence type="ECO:0000313" key="9">
    <source>
        <dbReference type="Proteomes" id="UP000018700"/>
    </source>
</evidence>
<keyword evidence="5 6" id="KW-0408">Iron</keyword>
<dbReference type="RefSeq" id="WP_025300408.1">
    <property type="nucleotide sequence ID" value="NZ_CP006745.1"/>
</dbReference>
<dbReference type="EMBL" id="CP006745">
    <property type="protein sequence ID" value="AHC73528.1"/>
    <property type="molecule type" value="Genomic_DNA"/>
</dbReference>
<dbReference type="PANTHER" id="PTHR47870:SF4">
    <property type="entry name" value="CYTOCHROME C-TYPE BIOGENESIS PROTEIN CYCH"/>
    <property type="match status" value="1"/>
</dbReference>
<dbReference type="InterPro" id="IPR051263">
    <property type="entry name" value="C-type_cytochrome_biogenesis"/>
</dbReference>
<gene>
    <name evidence="8" type="ORF">P856_301</name>
</gene>
<reference evidence="8 9" key="1">
    <citation type="journal article" date="2013" name="PLoS ONE">
        <title>Bacterial endosymbiosis in a chordate host: long-term co-evolution and conservation of secondary metabolism.</title>
        <authorList>
            <person name="Kwan J.C."/>
            <person name="Schmidt E.W."/>
        </authorList>
    </citation>
    <scope>NUCLEOTIDE SEQUENCE [LARGE SCALE GENOMIC DNA]</scope>
    <source>
        <strain evidence="9">faulkneri L5</strain>
    </source>
</reference>
<dbReference type="PANTHER" id="PTHR47870">
    <property type="entry name" value="CYTOCHROME C-TYPE BIOGENESIS PROTEIN CCMH"/>
    <property type="match status" value="1"/>
</dbReference>
<comment type="function">
    <text evidence="6">Possible subunit of a heme lyase.</text>
</comment>
<protein>
    <recommendedName>
        <fullName evidence="6">Cytochrome c-type biogenesis protein</fullName>
    </recommendedName>
</protein>
<dbReference type="Gene3D" id="1.10.8.640">
    <property type="entry name" value="Cytochrome C biogenesis protein"/>
    <property type="match status" value="1"/>
</dbReference>
<dbReference type="OrthoDB" id="9804975at2"/>
<comment type="similarity">
    <text evidence="1 6">Belongs to the CcmH/CycL/Ccl2/NrfF family.</text>
</comment>
<keyword evidence="6" id="KW-0812">Transmembrane</keyword>
<feature type="domain" description="CcmH/CycL/Ccl2/NrfF N-terminal" evidence="7">
    <location>
        <begin position="9"/>
        <end position="147"/>
    </location>
</feature>
<dbReference type="eggNOG" id="COG3088">
    <property type="taxonomic scope" value="Bacteria"/>
</dbReference>
<evidence type="ECO:0000256" key="4">
    <source>
        <dbReference type="ARBA" id="ARBA00022729"/>
    </source>
</evidence>
<keyword evidence="3 6" id="KW-0479">Metal-binding</keyword>
<keyword evidence="6" id="KW-1133">Transmembrane helix</keyword>